<gene>
    <name evidence="3" type="primary">smf</name>
    <name evidence="3" type="ORF">NCTC11190_00592</name>
</gene>
<dbReference type="SUPFAM" id="SSF47781">
    <property type="entry name" value="RuvA domain 2-like"/>
    <property type="match status" value="1"/>
</dbReference>
<sequence>MKYSIALSLVPRVGSKNMRRLLAAFGSAEAVMNAGAERLTEAGASPRVVQEIASGRSIPRAMSIIDICERTGVRVLTLGMPDFPRAFAECPDAPCLLYVRGGIDFNSGKWLSIVGTRNATPEGIAATGRVVRDLALLYPDTVVVSGLAFGIDKAAHCAALQYGLKTVAVMAGWVDDIVPRSHYYLARQILETGGAIVSDMPPGTVIDRGNFLSRNRLVAGLSDATVVVESAAKGGSLVTADIAVSYGKELFALPGAIDSPMSEGTNMLIRSNKAIMYQSAEDIALALGWKRAAAAPPATALAPRLRQAYEDFPDGARLDAESLAELWNVPLWEASSIVGQLRAKGLLAADPYRCYYKI</sequence>
<dbReference type="Gene3D" id="3.40.50.450">
    <property type="match status" value="1"/>
</dbReference>
<organism evidence="3 4">
    <name type="scientific">Rikenella microfusus</name>
    <dbReference type="NCBI Taxonomy" id="28139"/>
    <lineage>
        <taxon>Bacteria</taxon>
        <taxon>Pseudomonadati</taxon>
        <taxon>Bacteroidota</taxon>
        <taxon>Bacteroidia</taxon>
        <taxon>Bacteroidales</taxon>
        <taxon>Rikenellaceae</taxon>
        <taxon>Rikenella</taxon>
    </lineage>
</organism>
<name>A0A379MPD6_9BACT</name>
<dbReference type="STRING" id="880526.GCA_000427365_00854"/>
<feature type="domain" description="Smf/DprA SLOG" evidence="2">
    <location>
        <begin position="75"/>
        <end position="285"/>
    </location>
</feature>
<protein>
    <submittedName>
        <fullName evidence="3">DNA protecting protein DprA</fullName>
    </submittedName>
</protein>
<reference evidence="3 4" key="1">
    <citation type="submission" date="2018-06" db="EMBL/GenBank/DDBJ databases">
        <authorList>
            <consortium name="Pathogen Informatics"/>
            <person name="Doyle S."/>
        </authorList>
    </citation>
    <scope>NUCLEOTIDE SEQUENCE [LARGE SCALE GENOMIC DNA]</scope>
    <source>
        <strain evidence="3 4">NCTC11190</strain>
    </source>
</reference>
<dbReference type="PANTHER" id="PTHR43022:SF1">
    <property type="entry name" value="PROTEIN SMF"/>
    <property type="match status" value="1"/>
</dbReference>
<dbReference type="GO" id="GO:0009294">
    <property type="term" value="P:DNA-mediated transformation"/>
    <property type="evidence" value="ECO:0007669"/>
    <property type="project" value="InterPro"/>
</dbReference>
<dbReference type="SUPFAM" id="SSF102405">
    <property type="entry name" value="MCP/YpsA-like"/>
    <property type="match status" value="1"/>
</dbReference>
<dbReference type="Proteomes" id="UP000255233">
    <property type="component" value="Unassembled WGS sequence"/>
</dbReference>
<dbReference type="InterPro" id="IPR057666">
    <property type="entry name" value="DrpA_SLOG"/>
</dbReference>
<evidence type="ECO:0000256" key="1">
    <source>
        <dbReference type="ARBA" id="ARBA00006525"/>
    </source>
</evidence>
<evidence type="ECO:0000313" key="3">
    <source>
        <dbReference type="EMBL" id="SUE33385.1"/>
    </source>
</evidence>
<dbReference type="PANTHER" id="PTHR43022">
    <property type="entry name" value="PROTEIN SMF"/>
    <property type="match status" value="1"/>
</dbReference>
<keyword evidence="4" id="KW-1185">Reference proteome</keyword>
<dbReference type="AlphaFoldDB" id="A0A379MPD6"/>
<evidence type="ECO:0000259" key="2">
    <source>
        <dbReference type="Pfam" id="PF02481"/>
    </source>
</evidence>
<dbReference type="EMBL" id="UGVL01000001">
    <property type="protein sequence ID" value="SUE33385.1"/>
    <property type="molecule type" value="Genomic_DNA"/>
</dbReference>
<dbReference type="NCBIfam" id="TIGR00732">
    <property type="entry name" value="dprA"/>
    <property type="match status" value="1"/>
</dbReference>
<dbReference type="Pfam" id="PF02481">
    <property type="entry name" value="DNA_processg_A"/>
    <property type="match status" value="1"/>
</dbReference>
<dbReference type="InterPro" id="IPR003488">
    <property type="entry name" value="DprA"/>
</dbReference>
<comment type="similarity">
    <text evidence="1">Belongs to the DprA/Smf family.</text>
</comment>
<accession>A0A379MPD6</accession>
<dbReference type="RefSeq" id="WP_027290619.1">
    <property type="nucleotide sequence ID" value="NZ_UGVL01000001.1"/>
</dbReference>
<evidence type="ECO:0000313" key="4">
    <source>
        <dbReference type="Proteomes" id="UP000255233"/>
    </source>
</evidence>
<dbReference type="InterPro" id="IPR010994">
    <property type="entry name" value="RuvA_2-like"/>
</dbReference>
<proteinExistence type="inferred from homology"/>